<dbReference type="InterPro" id="IPR036188">
    <property type="entry name" value="FAD/NAD-bd_sf"/>
</dbReference>
<evidence type="ECO:0000256" key="2">
    <source>
        <dbReference type="ARBA" id="ARBA00007992"/>
    </source>
</evidence>
<dbReference type="PANTHER" id="PTHR13789">
    <property type="entry name" value="MONOOXYGENASE"/>
    <property type="match status" value="1"/>
</dbReference>
<dbReference type="AlphaFoldDB" id="M2NMJ4"/>
<evidence type="ECO:0000256" key="6">
    <source>
        <dbReference type="ARBA" id="ARBA00023033"/>
    </source>
</evidence>
<evidence type="ECO:0000313" key="9">
    <source>
        <dbReference type="EMBL" id="EMD00406.1"/>
    </source>
</evidence>
<comment type="similarity">
    <text evidence="2">Belongs to the paxM FAD-dependent monooxygenase family.</text>
</comment>
<feature type="chain" id="PRO_5004022128" description="FAD-binding domain-containing protein" evidence="7">
    <location>
        <begin position="17"/>
        <end position="433"/>
    </location>
</feature>
<protein>
    <recommendedName>
        <fullName evidence="8">FAD-binding domain-containing protein</fullName>
    </recommendedName>
</protein>
<keyword evidence="7" id="KW-0732">Signal</keyword>
<evidence type="ECO:0000256" key="4">
    <source>
        <dbReference type="ARBA" id="ARBA00022827"/>
    </source>
</evidence>
<keyword evidence="6" id="KW-0503">Monooxygenase</keyword>
<dbReference type="GO" id="GO:0004497">
    <property type="term" value="F:monooxygenase activity"/>
    <property type="evidence" value="ECO:0007669"/>
    <property type="project" value="UniProtKB-KW"/>
</dbReference>
<gene>
    <name evidence="9" type="ORF">BAUCODRAFT_163477</name>
</gene>
<sequence>MHIIVVGAGLGGLSAALCFALHDHTVTLLEQRPDLSPQGNGINIRPGASRIMHSWGLRNDLEAISEICPTFLLRSTTTGEITMRSMLYEASEYPDWSTMRRDVVVMLYRKVVEAGVKVRFGVRVRDVRESVGQATLTTESGERLDADLILAADGVRSRIRRHILADVTDSTEPIVSDTTFYGVCVPSCAIQTRGTEMHRVTNHDHDIPVDCWLGRNRFVVSRWSPRHGFVALYGIKGENDMKGMWDADGNISYIREAFSGSCDDLTIPLSLAETCDRWKLAEMPDLPRWTSTGGRVVLLGDSAHAMHPNAAQGFSQIIEDIGVLDYLITRAGPNATREMQSITRTWQNIRKPRVERIKEYAKFNTNLFVNAPAPSAAETGESVSSGEVKANVRSLKDVQPRMEAHFQSAAFVKWALDYDAIAAAKEYLGGAKL</sequence>
<organism evidence="9 10">
    <name type="scientific">Baudoinia panamericana (strain UAMH 10762)</name>
    <name type="common">Angels' share fungus</name>
    <name type="synonym">Baudoinia compniacensis (strain UAMH 10762)</name>
    <dbReference type="NCBI Taxonomy" id="717646"/>
    <lineage>
        <taxon>Eukaryota</taxon>
        <taxon>Fungi</taxon>
        <taxon>Dikarya</taxon>
        <taxon>Ascomycota</taxon>
        <taxon>Pezizomycotina</taxon>
        <taxon>Dothideomycetes</taxon>
        <taxon>Dothideomycetidae</taxon>
        <taxon>Mycosphaerellales</taxon>
        <taxon>Teratosphaeriaceae</taxon>
        <taxon>Baudoinia</taxon>
    </lineage>
</organism>
<dbReference type="OMA" id="CDRWRLA"/>
<dbReference type="HOGENOM" id="CLU_009665_19_3_1"/>
<reference evidence="9 10" key="1">
    <citation type="journal article" date="2012" name="PLoS Pathog.">
        <title>Diverse lifestyles and strategies of plant pathogenesis encoded in the genomes of eighteen Dothideomycetes fungi.</title>
        <authorList>
            <person name="Ohm R.A."/>
            <person name="Feau N."/>
            <person name="Henrissat B."/>
            <person name="Schoch C.L."/>
            <person name="Horwitz B.A."/>
            <person name="Barry K.W."/>
            <person name="Condon B.J."/>
            <person name="Copeland A.C."/>
            <person name="Dhillon B."/>
            <person name="Glaser F."/>
            <person name="Hesse C.N."/>
            <person name="Kosti I."/>
            <person name="LaButti K."/>
            <person name="Lindquist E.A."/>
            <person name="Lucas S."/>
            <person name="Salamov A.A."/>
            <person name="Bradshaw R.E."/>
            <person name="Ciuffetti L."/>
            <person name="Hamelin R.C."/>
            <person name="Kema G.H.J."/>
            <person name="Lawrence C."/>
            <person name="Scott J.A."/>
            <person name="Spatafora J.W."/>
            <person name="Turgeon B.G."/>
            <person name="de Wit P.J.G.M."/>
            <person name="Zhong S."/>
            <person name="Goodwin S.B."/>
            <person name="Grigoriev I.V."/>
        </authorList>
    </citation>
    <scope>NUCLEOTIDE SEQUENCE [LARGE SCALE GENOMIC DNA]</scope>
    <source>
        <strain evidence="9 10">UAMH 10762</strain>
    </source>
</reference>
<dbReference type="Gene3D" id="3.50.50.60">
    <property type="entry name" value="FAD/NAD(P)-binding domain"/>
    <property type="match status" value="1"/>
</dbReference>
<evidence type="ECO:0000256" key="5">
    <source>
        <dbReference type="ARBA" id="ARBA00023002"/>
    </source>
</evidence>
<evidence type="ECO:0000259" key="8">
    <source>
        <dbReference type="Pfam" id="PF01494"/>
    </source>
</evidence>
<keyword evidence="10" id="KW-1185">Reference proteome</keyword>
<evidence type="ECO:0000256" key="3">
    <source>
        <dbReference type="ARBA" id="ARBA00022630"/>
    </source>
</evidence>
<dbReference type="RefSeq" id="XP_007671590.1">
    <property type="nucleotide sequence ID" value="XM_007673400.1"/>
</dbReference>
<dbReference type="GeneID" id="19109410"/>
<feature type="signal peptide" evidence="7">
    <location>
        <begin position="1"/>
        <end position="16"/>
    </location>
</feature>
<dbReference type="KEGG" id="bcom:BAUCODRAFT_163477"/>
<evidence type="ECO:0000313" key="10">
    <source>
        <dbReference type="Proteomes" id="UP000011761"/>
    </source>
</evidence>
<dbReference type="OrthoDB" id="16820at2759"/>
<dbReference type="eggNOG" id="KOG2614">
    <property type="taxonomic scope" value="Eukaryota"/>
</dbReference>
<dbReference type="InterPro" id="IPR002938">
    <property type="entry name" value="FAD-bd"/>
</dbReference>
<dbReference type="EMBL" id="KB445550">
    <property type="protein sequence ID" value="EMD00406.1"/>
    <property type="molecule type" value="Genomic_DNA"/>
</dbReference>
<evidence type="ECO:0000256" key="7">
    <source>
        <dbReference type="SAM" id="SignalP"/>
    </source>
</evidence>
<accession>M2NMJ4</accession>
<dbReference type="Proteomes" id="UP000011761">
    <property type="component" value="Unassembled WGS sequence"/>
</dbReference>
<dbReference type="InterPro" id="IPR050493">
    <property type="entry name" value="FAD-dep_Monooxygenase_BioMet"/>
</dbReference>
<comment type="cofactor">
    <cofactor evidence="1">
        <name>FAD</name>
        <dbReference type="ChEBI" id="CHEBI:57692"/>
    </cofactor>
</comment>
<dbReference type="PANTHER" id="PTHR13789:SF315">
    <property type="entry name" value="FAD-DEPENDENT MONOOXYGENASE MDPD"/>
    <property type="match status" value="1"/>
</dbReference>
<keyword evidence="4" id="KW-0274">FAD</keyword>
<keyword evidence="3" id="KW-0285">Flavoprotein</keyword>
<dbReference type="SUPFAM" id="SSF51905">
    <property type="entry name" value="FAD/NAD(P)-binding domain"/>
    <property type="match status" value="1"/>
</dbReference>
<feature type="domain" description="FAD-binding" evidence="8">
    <location>
        <begin position="3"/>
        <end position="321"/>
    </location>
</feature>
<dbReference type="PRINTS" id="PR00420">
    <property type="entry name" value="RNGMNOXGNASE"/>
</dbReference>
<keyword evidence="5" id="KW-0560">Oxidoreductase</keyword>
<dbReference type="STRING" id="717646.M2NMJ4"/>
<name>M2NMJ4_BAUPA</name>
<evidence type="ECO:0000256" key="1">
    <source>
        <dbReference type="ARBA" id="ARBA00001974"/>
    </source>
</evidence>
<dbReference type="GO" id="GO:0071949">
    <property type="term" value="F:FAD binding"/>
    <property type="evidence" value="ECO:0007669"/>
    <property type="project" value="InterPro"/>
</dbReference>
<dbReference type="Pfam" id="PF01494">
    <property type="entry name" value="FAD_binding_3"/>
    <property type="match status" value="1"/>
</dbReference>
<proteinExistence type="inferred from homology"/>